<dbReference type="InterPro" id="IPR029063">
    <property type="entry name" value="SAM-dependent_MTases_sf"/>
</dbReference>
<keyword evidence="4" id="KW-0949">S-adenosyl-L-methionine</keyword>
<sequence>MINNNSKIKLQKLVEQFHKNIDFYKNIQKGYNEHSCRIEFIDPLLKILGWDVANENGVAPQYREVIAENYSSRSDRPDYTMTLRGVAKFFIEAKKPAIDITKINTPAIQTRKYGWNAKHKIAILTNFEFLAIYDTCYFPQENDNCTVARYRLYHYTEYVDKLEEIHNLISKDAVYSGMFDQYTEENILKSSNQTKQVDELFLSQINSWRIALSNELYAKGGRYSSLEVLNDVVQEFINQIVFLRICEDKNLPLYHKLKETITDRTQLQESLEQLFKNADRRYNSGIFSGEDIIFDLSCDIIVDIIKGLYYPQSPYLFNIIEPHLLGKIYELFLTEQLVLLENKTIGLKQKKECLNRSVVTTPTEIVKYMIEKTLSKVCENKTPKELLKLKIADIACGSGVFLEEAFSYLQNYCIQWYLNNGQQNHLEEIGVNLYKLPLKEKKALLCSCIYGIDIDIHAVEVAKFSLLIKLIENETTPSVEEIIPILPNLNTNIFFGNALVSERELKGITGVDKQRFELVPFNWGKINNGEGFDVIIGNPPYVSTEEMHALLPTSEFEIYKKKYKTSYQQFDKYFIFIEQAIRKIKYSGYICYIVPNKFFKIKAGEKLRDLIAQGQYLINLDDFGDIQLFEDKTIYSSILLLSKTPQKNFYYTCVDSVNKLWLGEKINSVEFDFSILNKLPWRLTTDFKFLTMLQHLDQVSVPITKYVEIFNGIQTSAERPVPIYWFSTNEIIKENDVTVEICRNEKHYQIERKILRPYFKPTKKIEKGLNTYSILTTDKQIIFPYDQQGQLFDIEYMKTYFPGTFAYLEDCYDRLVPKCVSNKGVRDVPHANANTWYQYGRTQALTSFINTPKLIVGILSKEPMYILDTNDILIASGGTAGYCAVSKKKNSPYALEYIQAWLSNPITEKILKIIGSDFENGFTARGTFTLSTLPFVELDFSNKKQKEIHDNVVVASRKIYSINAELKHNPSKHVTTILQDEKTILIKKIQDLIERVYRLEF</sequence>
<evidence type="ECO:0000256" key="1">
    <source>
        <dbReference type="ARBA" id="ARBA00011900"/>
    </source>
</evidence>
<dbReference type="AlphaFoldDB" id="A0AAW4U7B4"/>
<dbReference type="GO" id="GO:0006304">
    <property type="term" value="P:DNA modification"/>
    <property type="evidence" value="ECO:0007669"/>
    <property type="project" value="InterPro"/>
</dbReference>
<gene>
    <name evidence="7" type="ORF">LIY65_11055</name>
</gene>
<evidence type="ECO:0000256" key="4">
    <source>
        <dbReference type="ARBA" id="ARBA00022691"/>
    </source>
</evidence>
<name>A0AAW4U7B4_9FIRM</name>
<proteinExistence type="predicted"/>
<dbReference type="InterPro" id="IPR011639">
    <property type="entry name" value="MethylTrfase_TaqI-like_dom"/>
</dbReference>
<evidence type="ECO:0000256" key="3">
    <source>
        <dbReference type="ARBA" id="ARBA00022679"/>
    </source>
</evidence>
<evidence type="ECO:0000256" key="2">
    <source>
        <dbReference type="ARBA" id="ARBA00022603"/>
    </source>
</evidence>
<organism evidence="7 8">
    <name type="scientific">Megamonas funiformis</name>
    <dbReference type="NCBI Taxonomy" id="437897"/>
    <lineage>
        <taxon>Bacteria</taxon>
        <taxon>Bacillati</taxon>
        <taxon>Bacillota</taxon>
        <taxon>Negativicutes</taxon>
        <taxon>Selenomonadales</taxon>
        <taxon>Selenomonadaceae</taxon>
        <taxon>Megamonas</taxon>
    </lineage>
</organism>
<dbReference type="PANTHER" id="PTHR33841:SF1">
    <property type="entry name" value="DNA METHYLTRANSFERASE A"/>
    <property type="match status" value="1"/>
</dbReference>
<dbReference type="Pfam" id="PF07669">
    <property type="entry name" value="Eco57I"/>
    <property type="match status" value="1"/>
</dbReference>
<dbReference type="Gene3D" id="3.40.50.150">
    <property type="entry name" value="Vaccinia Virus protein VP39"/>
    <property type="match status" value="1"/>
</dbReference>
<reference evidence="7" key="1">
    <citation type="submission" date="2021-10" db="EMBL/GenBank/DDBJ databases">
        <title>Collection of gut derived symbiotic bacterial strains cultured from healthy donors.</title>
        <authorList>
            <person name="Lin H."/>
            <person name="Littmann E."/>
            <person name="Claire K."/>
            <person name="Pamer E."/>
        </authorList>
    </citation>
    <scope>NUCLEOTIDE SEQUENCE</scope>
    <source>
        <strain evidence="7">MSK.7.16</strain>
    </source>
</reference>
<feature type="domain" description="Type II methyltransferase M.TaqI-like" evidence="6">
    <location>
        <begin position="448"/>
        <end position="629"/>
    </location>
</feature>
<dbReference type="SUPFAM" id="SSF53335">
    <property type="entry name" value="S-adenosyl-L-methionine-dependent methyltransferases"/>
    <property type="match status" value="1"/>
</dbReference>
<evidence type="ECO:0000256" key="5">
    <source>
        <dbReference type="ARBA" id="ARBA00047942"/>
    </source>
</evidence>
<dbReference type="InterPro" id="IPR050953">
    <property type="entry name" value="N4_N6_ade-DNA_methylase"/>
</dbReference>
<dbReference type="GO" id="GO:0003676">
    <property type="term" value="F:nucleic acid binding"/>
    <property type="evidence" value="ECO:0007669"/>
    <property type="project" value="InterPro"/>
</dbReference>
<dbReference type="PANTHER" id="PTHR33841">
    <property type="entry name" value="DNA METHYLTRANSFERASE YEEA-RELATED"/>
    <property type="match status" value="1"/>
</dbReference>
<dbReference type="EC" id="2.1.1.72" evidence="1"/>
<dbReference type="PRINTS" id="PR00507">
    <property type="entry name" value="N12N6MTFRASE"/>
</dbReference>
<dbReference type="Proteomes" id="UP001198190">
    <property type="component" value="Unassembled WGS sequence"/>
</dbReference>
<evidence type="ECO:0000313" key="7">
    <source>
        <dbReference type="EMBL" id="MCB6829230.1"/>
    </source>
</evidence>
<dbReference type="GO" id="GO:0032259">
    <property type="term" value="P:methylation"/>
    <property type="evidence" value="ECO:0007669"/>
    <property type="project" value="UniProtKB-KW"/>
</dbReference>
<evidence type="ECO:0000259" key="6">
    <source>
        <dbReference type="Pfam" id="PF07669"/>
    </source>
</evidence>
<keyword evidence="2 7" id="KW-0489">Methyltransferase</keyword>
<comment type="caution">
    <text evidence="7">The sequence shown here is derived from an EMBL/GenBank/DDBJ whole genome shotgun (WGS) entry which is preliminary data.</text>
</comment>
<comment type="catalytic activity">
    <reaction evidence="5">
        <text>a 2'-deoxyadenosine in DNA + S-adenosyl-L-methionine = an N(6)-methyl-2'-deoxyadenosine in DNA + S-adenosyl-L-homocysteine + H(+)</text>
        <dbReference type="Rhea" id="RHEA:15197"/>
        <dbReference type="Rhea" id="RHEA-COMP:12418"/>
        <dbReference type="Rhea" id="RHEA-COMP:12419"/>
        <dbReference type="ChEBI" id="CHEBI:15378"/>
        <dbReference type="ChEBI" id="CHEBI:57856"/>
        <dbReference type="ChEBI" id="CHEBI:59789"/>
        <dbReference type="ChEBI" id="CHEBI:90615"/>
        <dbReference type="ChEBI" id="CHEBI:90616"/>
        <dbReference type="EC" id="2.1.1.72"/>
    </reaction>
</comment>
<accession>A0AAW4U7B4</accession>
<dbReference type="PROSITE" id="PS00092">
    <property type="entry name" value="N6_MTASE"/>
    <property type="match status" value="1"/>
</dbReference>
<evidence type="ECO:0000313" key="8">
    <source>
        <dbReference type="Proteomes" id="UP001198190"/>
    </source>
</evidence>
<dbReference type="RefSeq" id="WP_227153299.1">
    <property type="nucleotide sequence ID" value="NZ_JAJCGD010000042.1"/>
</dbReference>
<protein>
    <recommendedName>
        <fullName evidence="1">site-specific DNA-methyltransferase (adenine-specific)</fullName>
        <ecNumber evidence="1">2.1.1.72</ecNumber>
    </recommendedName>
</protein>
<dbReference type="InterPro" id="IPR002052">
    <property type="entry name" value="DNA_methylase_N6_adenine_CS"/>
</dbReference>
<keyword evidence="3" id="KW-0808">Transferase</keyword>
<dbReference type="EMBL" id="JAJCGD010000042">
    <property type="protein sequence ID" value="MCB6829230.1"/>
    <property type="molecule type" value="Genomic_DNA"/>
</dbReference>
<dbReference type="GO" id="GO:0009007">
    <property type="term" value="F:site-specific DNA-methyltransferase (adenine-specific) activity"/>
    <property type="evidence" value="ECO:0007669"/>
    <property type="project" value="UniProtKB-EC"/>
</dbReference>